<feature type="transmembrane region" description="Helical" evidence="11">
    <location>
        <begin position="420"/>
        <end position="438"/>
    </location>
</feature>
<evidence type="ECO:0000313" key="13">
    <source>
        <dbReference type="EMBL" id="GLR14289.1"/>
    </source>
</evidence>
<dbReference type="RefSeq" id="WP_284197367.1">
    <property type="nucleotide sequence ID" value="NZ_BSOG01000004.1"/>
</dbReference>
<feature type="transmembrane region" description="Helical" evidence="11">
    <location>
        <begin position="373"/>
        <end position="394"/>
    </location>
</feature>
<evidence type="ECO:0000256" key="2">
    <source>
        <dbReference type="ARBA" id="ARBA00004141"/>
    </source>
</evidence>
<dbReference type="Gene3D" id="2.30.42.10">
    <property type="match status" value="2"/>
</dbReference>
<protein>
    <recommendedName>
        <fullName evidence="11">Zinc metalloprotease</fullName>
        <ecNumber evidence="11">3.4.24.-</ecNumber>
    </recommendedName>
</protein>
<dbReference type="Pfam" id="PF17820">
    <property type="entry name" value="PDZ_6"/>
    <property type="match status" value="2"/>
</dbReference>
<dbReference type="SUPFAM" id="SSF50156">
    <property type="entry name" value="PDZ domain-like"/>
    <property type="match status" value="2"/>
</dbReference>
<reference evidence="14" key="1">
    <citation type="journal article" date="2019" name="Int. J. Syst. Evol. Microbiol.">
        <title>The Global Catalogue of Microorganisms (GCM) 10K type strain sequencing project: providing services to taxonomists for standard genome sequencing and annotation.</title>
        <authorList>
            <consortium name="The Broad Institute Genomics Platform"/>
            <consortium name="The Broad Institute Genome Sequencing Center for Infectious Disease"/>
            <person name="Wu L."/>
            <person name="Ma J."/>
        </authorList>
    </citation>
    <scope>NUCLEOTIDE SEQUENCE [LARGE SCALE GENOMIC DNA]</scope>
    <source>
        <strain evidence="14">NBRC 110044</strain>
    </source>
</reference>
<keyword evidence="10 11" id="KW-0472">Membrane</keyword>
<evidence type="ECO:0000256" key="10">
    <source>
        <dbReference type="ARBA" id="ARBA00023136"/>
    </source>
</evidence>
<keyword evidence="4" id="KW-0645">Protease</keyword>
<dbReference type="InterPro" id="IPR008915">
    <property type="entry name" value="Peptidase_M50"/>
</dbReference>
<keyword evidence="11" id="KW-0479">Metal-binding</keyword>
<keyword evidence="14" id="KW-1185">Reference proteome</keyword>
<evidence type="ECO:0000256" key="5">
    <source>
        <dbReference type="ARBA" id="ARBA00022692"/>
    </source>
</evidence>
<evidence type="ECO:0000256" key="11">
    <source>
        <dbReference type="RuleBase" id="RU362031"/>
    </source>
</evidence>
<evidence type="ECO:0000313" key="14">
    <source>
        <dbReference type="Proteomes" id="UP001156706"/>
    </source>
</evidence>
<dbReference type="EMBL" id="BSOG01000004">
    <property type="protein sequence ID" value="GLR14289.1"/>
    <property type="molecule type" value="Genomic_DNA"/>
</dbReference>
<dbReference type="PROSITE" id="PS50106">
    <property type="entry name" value="PDZ"/>
    <property type="match status" value="1"/>
</dbReference>
<dbReference type="PANTHER" id="PTHR42837:SF2">
    <property type="entry name" value="MEMBRANE METALLOPROTEASE ARASP2, CHLOROPLASTIC-RELATED"/>
    <property type="match status" value="1"/>
</dbReference>
<dbReference type="PANTHER" id="PTHR42837">
    <property type="entry name" value="REGULATOR OF SIGMA-E PROTEASE RSEP"/>
    <property type="match status" value="1"/>
</dbReference>
<evidence type="ECO:0000256" key="1">
    <source>
        <dbReference type="ARBA" id="ARBA00001947"/>
    </source>
</evidence>
<evidence type="ECO:0000256" key="3">
    <source>
        <dbReference type="ARBA" id="ARBA00007931"/>
    </source>
</evidence>
<feature type="domain" description="PDZ" evidence="12">
    <location>
        <begin position="176"/>
        <end position="249"/>
    </location>
</feature>
<evidence type="ECO:0000259" key="12">
    <source>
        <dbReference type="PROSITE" id="PS50106"/>
    </source>
</evidence>
<name>A0ABQ5YI08_9NEIS</name>
<sequence length="447" mass="47785">MSLLITLAAFALAIGVLVSIHEYGHYWVAKRCGVKVLTFSIGFGKPLLTWQRGETQWQLAAIPLGGYVKMLDEREAPVADHELHRAFNQQTPLRRMAIVVAGPIANFLLAILVYWGIFMTGVDITLPRLGTVVPGSVAATAGLQAGDTIQGIDGEQLDSWAEVQLALIDRAAARAQVALEVDRRGQRQTLVLDLSRLGNEAVDGRLTQHIGMLLGVLRVGEVREGSAAALAGLQGDDQLLQVEGKPIAGPGAFVAAIQARAGLPTRLEVLRGGQVRQLLVTPQAIVENGRTIGRIGAGVGMDIAALQSLQQQKRYGPVEAAGRALKQTWATSALSLRMMWRMLQGNVSVKQLSGPVAIADYAGQSAKIGLRAYLEFLCLISISLGVLNLLPVPVLDGGHLMYYSAELLRGRPVSERVMELGQRVGVGLLAALMVVALFNDITRLVGG</sequence>
<comment type="caution">
    <text evidence="13">The sequence shown here is derived from an EMBL/GenBank/DDBJ whole genome shotgun (WGS) entry which is preliminary data.</text>
</comment>
<keyword evidence="9 11" id="KW-0482">Metalloprotease</keyword>
<evidence type="ECO:0000256" key="6">
    <source>
        <dbReference type="ARBA" id="ARBA00022801"/>
    </source>
</evidence>
<dbReference type="CDD" id="cd23081">
    <property type="entry name" value="cpPDZ_EcRseP-like"/>
    <property type="match status" value="1"/>
</dbReference>
<keyword evidence="5 11" id="KW-0812">Transmembrane</keyword>
<comment type="cofactor">
    <cofactor evidence="1 11">
        <name>Zn(2+)</name>
        <dbReference type="ChEBI" id="CHEBI:29105"/>
    </cofactor>
</comment>
<proteinExistence type="inferred from homology"/>
<dbReference type="CDD" id="cd06163">
    <property type="entry name" value="S2P-M50_PDZ_RseP-like"/>
    <property type="match status" value="2"/>
</dbReference>
<comment type="similarity">
    <text evidence="3 11">Belongs to the peptidase M50B family.</text>
</comment>
<dbReference type="InterPro" id="IPR004387">
    <property type="entry name" value="Pept_M50_Zn"/>
</dbReference>
<evidence type="ECO:0000256" key="7">
    <source>
        <dbReference type="ARBA" id="ARBA00022833"/>
    </source>
</evidence>
<feature type="transmembrane region" description="Helical" evidence="11">
    <location>
        <begin position="96"/>
        <end position="118"/>
    </location>
</feature>
<dbReference type="EC" id="3.4.24.-" evidence="11"/>
<dbReference type="InterPro" id="IPR036034">
    <property type="entry name" value="PDZ_sf"/>
</dbReference>
<dbReference type="SMART" id="SM00228">
    <property type="entry name" value="PDZ"/>
    <property type="match status" value="2"/>
</dbReference>
<dbReference type="InterPro" id="IPR041489">
    <property type="entry name" value="PDZ_6"/>
</dbReference>
<evidence type="ECO:0000256" key="4">
    <source>
        <dbReference type="ARBA" id="ARBA00022670"/>
    </source>
</evidence>
<comment type="subcellular location">
    <subcellularLocation>
        <location evidence="2">Membrane</location>
        <topology evidence="2">Multi-pass membrane protein</topology>
    </subcellularLocation>
</comment>
<evidence type="ECO:0000256" key="8">
    <source>
        <dbReference type="ARBA" id="ARBA00022989"/>
    </source>
</evidence>
<dbReference type="InterPro" id="IPR001478">
    <property type="entry name" value="PDZ"/>
</dbReference>
<dbReference type="GO" id="GO:0008237">
    <property type="term" value="F:metallopeptidase activity"/>
    <property type="evidence" value="ECO:0007669"/>
    <property type="project" value="UniProtKB-KW"/>
</dbReference>
<evidence type="ECO:0000256" key="9">
    <source>
        <dbReference type="ARBA" id="ARBA00023049"/>
    </source>
</evidence>
<organism evidence="13 14">
    <name type="scientific">Chitinimonas prasina</name>
    <dbReference type="NCBI Taxonomy" id="1434937"/>
    <lineage>
        <taxon>Bacteria</taxon>
        <taxon>Pseudomonadati</taxon>
        <taxon>Pseudomonadota</taxon>
        <taxon>Betaproteobacteria</taxon>
        <taxon>Neisseriales</taxon>
        <taxon>Chitinibacteraceae</taxon>
        <taxon>Chitinimonas</taxon>
    </lineage>
</organism>
<dbReference type="Pfam" id="PF02163">
    <property type="entry name" value="Peptidase_M50"/>
    <property type="match status" value="1"/>
</dbReference>
<keyword evidence="6 11" id="KW-0378">Hydrolase</keyword>
<gene>
    <name evidence="13" type="ORF">GCM10007907_30790</name>
</gene>
<keyword evidence="8 11" id="KW-1133">Transmembrane helix</keyword>
<dbReference type="Proteomes" id="UP001156706">
    <property type="component" value="Unassembled WGS sequence"/>
</dbReference>
<keyword evidence="7 11" id="KW-0862">Zinc</keyword>
<accession>A0ABQ5YI08</accession>
<dbReference type="NCBIfam" id="TIGR00054">
    <property type="entry name" value="RIP metalloprotease RseP"/>
    <property type="match status" value="1"/>
</dbReference>